<organism evidence="7 8">
    <name type="scientific">Spectribacter hydrogenoxidans</name>
    <dbReference type="NCBI Taxonomy" id="3075608"/>
    <lineage>
        <taxon>Bacteria</taxon>
        <taxon>Pseudomonadati</taxon>
        <taxon>Pseudomonadota</taxon>
        <taxon>Gammaproteobacteria</taxon>
        <taxon>Salinisphaerales</taxon>
        <taxon>Salinisphaeraceae</taxon>
        <taxon>Spectribacter</taxon>
    </lineage>
</organism>
<gene>
    <name evidence="7" type="ORF">RM532_08295</name>
</gene>
<dbReference type="Gene3D" id="3.40.50.720">
    <property type="entry name" value="NAD(P)-binding Rossmann-like Domain"/>
    <property type="match status" value="2"/>
</dbReference>
<keyword evidence="8" id="KW-1185">Reference proteome</keyword>
<dbReference type="InterPro" id="IPR036291">
    <property type="entry name" value="NAD(P)-bd_dom_sf"/>
</dbReference>
<dbReference type="PROSITE" id="PS00670">
    <property type="entry name" value="D_2_HYDROXYACID_DH_2"/>
    <property type="match status" value="1"/>
</dbReference>
<comment type="caution">
    <text evidence="7">The sequence shown here is derived from an EMBL/GenBank/DDBJ whole genome shotgun (WGS) entry which is preliminary data.</text>
</comment>
<dbReference type="SUPFAM" id="SSF52283">
    <property type="entry name" value="Formate/glycerate dehydrogenase catalytic domain-like"/>
    <property type="match status" value="1"/>
</dbReference>
<evidence type="ECO:0000313" key="7">
    <source>
        <dbReference type="EMBL" id="MDT0634959.1"/>
    </source>
</evidence>
<dbReference type="InterPro" id="IPR029753">
    <property type="entry name" value="D-isomer_DH_CS"/>
</dbReference>
<reference evidence="7 8" key="1">
    <citation type="submission" date="2023-09" db="EMBL/GenBank/DDBJ databases">
        <authorList>
            <person name="Rey-Velasco X."/>
        </authorList>
    </citation>
    <scope>NUCLEOTIDE SEQUENCE [LARGE SCALE GENOMIC DNA]</scope>
    <source>
        <strain evidence="7 8">W335</strain>
    </source>
</reference>
<dbReference type="InterPro" id="IPR050418">
    <property type="entry name" value="D-iso_2-hydroxyacid_DH_PdxB"/>
</dbReference>
<protein>
    <submittedName>
        <fullName evidence="7">2-hydroxyacid dehydrogenase</fullName>
    </submittedName>
</protein>
<dbReference type="PANTHER" id="PTHR43761">
    <property type="entry name" value="D-ISOMER SPECIFIC 2-HYDROXYACID DEHYDROGENASE FAMILY PROTEIN (AFU_ORTHOLOGUE AFUA_1G13630)"/>
    <property type="match status" value="1"/>
</dbReference>
<dbReference type="NCBIfam" id="NF005069">
    <property type="entry name" value="PRK06487.1"/>
    <property type="match status" value="1"/>
</dbReference>
<keyword evidence="3" id="KW-0520">NAD</keyword>
<evidence type="ECO:0000256" key="4">
    <source>
        <dbReference type="RuleBase" id="RU003719"/>
    </source>
</evidence>
<evidence type="ECO:0000256" key="3">
    <source>
        <dbReference type="ARBA" id="ARBA00023027"/>
    </source>
</evidence>
<dbReference type="InterPro" id="IPR006140">
    <property type="entry name" value="D-isomer_DH_NAD-bd"/>
</dbReference>
<evidence type="ECO:0000259" key="5">
    <source>
        <dbReference type="Pfam" id="PF00389"/>
    </source>
</evidence>
<dbReference type="PANTHER" id="PTHR43761:SF1">
    <property type="entry name" value="D-ISOMER SPECIFIC 2-HYDROXYACID DEHYDROGENASE CATALYTIC DOMAIN-CONTAINING PROTEIN-RELATED"/>
    <property type="match status" value="1"/>
</dbReference>
<feature type="domain" description="D-isomer specific 2-hydroxyacid dehydrogenase NAD-binding" evidence="6">
    <location>
        <begin position="113"/>
        <end position="291"/>
    </location>
</feature>
<proteinExistence type="inferred from homology"/>
<dbReference type="Pfam" id="PF00389">
    <property type="entry name" value="2-Hacid_dh"/>
    <property type="match status" value="1"/>
</dbReference>
<dbReference type="Pfam" id="PF02826">
    <property type="entry name" value="2-Hacid_dh_C"/>
    <property type="match status" value="1"/>
</dbReference>
<evidence type="ECO:0000313" key="8">
    <source>
        <dbReference type="Proteomes" id="UP001251857"/>
    </source>
</evidence>
<evidence type="ECO:0000256" key="1">
    <source>
        <dbReference type="ARBA" id="ARBA00005854"/>
    </source>
</evidence>
<dbReference type="CDD" id="cd12162">
    <property type="entry name" value="2-Hacid_dh_4"/>
    <property type="match status" value="1"/>
</dbReference>
<accession>A0ABU3C086</accession>
<comment type="similarity">
    <text evidence="1 4">Belongs to the D-isomer specific 2-hydroxyacid dehydrogenase family.</text>
</comment>
<name>A0ABU3C086_9GAMM</name>
<evidence type="ECO:0000259" key="6">
    <source>
        <dbReference type="Pfam" id="PF02826"/>
    </source>
</evidence>
<evidence type="ECO:0000256" key="2">
    <source>
        <dbReference type="ARBA" id="ARBA00023002"/>
    </source>
</evidence>
<sequence length="321" mass="34189">MSINPRAVMLDRLPLDRGDLDFAPIRAEVDTLVCHDATAPTAVAGRLAGFDVALVNKVPLDREALAAADRLKLVAVMATGTNNVDLDACRELGIVVCNCRGYATPAVVQHVTALLTALATRWQDYDAAIRRGDWQRAGTFCLLDYPIAELAGRRLGIVGHGELGRGVARVAEALDMEVLVAERPGAGDIRPGRLSFEAVLAQADALTLHCPLTETTRHLFDADALARMPGHALLINTARGGLVDEAALAEALRAGGIGGAGIDVFSTEPPPADHPLLADDIPNLILTPHSAWGTLEARRRLVSQLAENLRTFRVGAPIRRV</sequence>
<dbReference type="InterPro" id="IPR006139">
    <property type="entry name" value="D-isomer_2_OHA_DH_cat_dom"/>
</dbReference>
<dbReference type="EMBL" id="JAVRIB010000007">
    <property type="protein sequence ID" value="MDT0634959.1"/>
    <property type="molecule type" value="Genomic_DNA"/>
</dbReference>
<feature type="domain" description="D-isomer specific 2-hydroxyacid dehydrogenase catalytic" evidence="5">
    <location>
        <begin position="27"/>
        <end position="318"/>
    </location>
</feature>
<dbReference type="SUPFAM" id="SSF51735">
    <property type="entry name" value="NAD(P)-binding Rossmann-fold domains"/>
    <property type="match status" value="1"/>
</dbReference>
<dbReference type="Proteomes" id="UP001251857">
    <property type="component" value="Unassembled WGS sequence"/>
</dbReference>
<keyword evidence="2 4" id="KW-0560">Oxidoreductase</keyword>